<comment type="caution">
    <text evidence="2">The sequence shown here is derived from an EMBL/GenBank/DDBJ whole genome shotgun (WGS) entry which is preliminary data.</text>
</comment>
<dbReference type="EC" id="3.5.2.9" evidence="1"/>
<protein>
    <recommendedName>
        <fullName evidence="1">5-oxoprolinase subunit A</fullName>
        <shortName evidence="1">5-OPase subunit A</shortName>
        <ecNumber evidence="1">3.5.2.9</ecNumber>
    </recommendedName>
    <alternativeName>
        <fullName evidence="1">5-oxoprolinase (ATP-hydrolyzing) subunit A</fullName>
    </alternativeName>
</protein>
<keyword evidence="1" id="KW-0378">Hydrolase</keyword>
<dbReference type="PANTHER" id="PTHR30292">
    <property type="entry name" value="UNCHARACTERIZED PROTEIN YBGL-RELATED"/>
    <property type="match status" value="1"/>
</dbReference>
<comment type="catalytic activity">
    <reaction evidence="1">
        <text>5-oxo-L-proline + ATP + 2 H2O = L-glutamate + ADP + phosphate + H(+)</text>
        <dbReference type="Rhea" id="RHEA:10348"/>
        <dbReference type="ChEBI" id="CHEBI:15377"/>
        <dbReference type="ChEBI" id="CHEBI:15378"/>
        <dbReference type="ChEBI" id="CHEBI:29985"/>
        <dbReference type="ChEBI" id="CHEBI:30616"/>
        <dbReference type="ChEBI" id="CHEBI:43474"/>
        <dbReference type="ChEBI" id="CHEBI:58402"/>
        <dbReference type="ChEBI" id="CHEBI:456216"/>
        <dbReference type="EC" id="3.5.2.9"/>
    </reaction>
</comment>
<dbReference type="NCBIfam" id="NF003814">
    <property type="entry name" value="PRK05406.1-3"/>
    <property type="match status" value="1"/>
</dbReference>
<keyword evidence="1" id="KW-0067">ATP-binding</keyword>
<dbReference type="HAMAP" id="MF_00691">
    <property type="entry name" value="PxpA"/>
    <property type="match status" value="1"/>
</dbReference>
<dbReference type="CDD" id="cd10787">
    <property type="entry name" value="LamB_YcsF_like"/>
    <property type="match status" value="1"/>
</dbReference>
<comment type="subunit">
    <text evidence="1">Forms a complex composed of PxpA, PxpB and PxpC.</text>
</comment>
<reference evidence="2 3" key="1">
    <citation type="submission" date="2022-06" db="EMBL/GenBank/DDBJ databases">
        <title>Genomic Encyclopedia of Archaeal and Bacterial Type Strains, Phase II (KMG-II): from individual species to whole genera.</title>
        <authorList>
            <person name="Goeker M."/>
        </authorList>
    </citation>
    <scope>NUCLEOTIDE SEQUENCE [LARGE SCALE GENOMIC DNA]</scope>
    <source>
        <strain evidence="2 3">DSM 40477</strain>
    </source>
</reference>
<comment type="similarity">
    <text evidence="1">Belongs to the LamB/PxpA family.</text>
</comment>
<gene>
    <name evidence="1" type="primary">pxpA</name>
    <name evidence="2" type="ORF">LX15_006149</name>
</gene>
<dbReference type="Proteomes" id="UP001205311">
    <property type="component" value="Unassembled WGS sequence"/>
</dbReference>
<dbReference type="Gene3D" id="3.20.20.370">
    <property type="entry name" value="Glycoside hydrolase/deacetylase"/>
    <property type="match status" value="1"/>
</dbReference>
<name>A0ABT1I3R1_STRSD</name>
<dbReference type="PANTHER" id="PTHR30292:SF0">
    <property type="entry name" value="5-OXOPROLINASE SUBUNIT A"/>
    <property type="match status" value="1"/>
</dbReference>
<dbReference type="Pfam" id="PF03746">
    <property type="entry name" value="LamB_YcsF"/>
    <property type="match status" value="1"/>
</dbReference>
<organism evidence="2 3">
    <name type="scientific">Streptoalloteichus tenebrarius (strain ATCC 17920 / DSM 40477 / JCM 4838 / CBS 697.72 / NBRC 16177 / NCIMB 11028 / NRRL B-12390 / A12253. 1 / ISP 5477)</name>
    <name type="common">Streptomyces tenebrarius</name>
    <dbReference type="NCBI Taxonomy" id="1933"/>
    <lineage>
        <taxon>Bacteria</taxon>
        <taxon>Bacillati</taxon>
        <taxon>Actinomycetota</taxon>
        <taxon>Actinomycetes</taxon>
        <taxon>Pseudonocardiales</taxon>
        <taxon>Pseudonocardiaceae</taxon>
        <taxon>Streptoalloteichus</taxon>
    </lineage>
</organism>
<comment type="function">
    <text evidence="1">Catalyzes the cleavage of 5-oxoproline to form L-glutamate coupled to the hydrolysis of ATP to ADP and inorganic phosphate.</text>
</comment>
<dbReference type="SUPFAM" id="SSF88713">
    <property type="entry name" value="Glycoside hydrolase/deacetylase"/>
    <property type="match status" value="1"/>
</dbReference>
<dbReference type="InterPro" id="IPR005501">
    <property type="entry name" value="LamB/YcsF/PxpA-like"/>
</dbReference>
<evidence type="ECO:0000313" key="3">
    <source>
        <dbReference type="Proteomes" id="UP001205311"/>
    </source>
</evidence>
<keyword evidence="1" id="KW-0547">Nucleotide-binding</keyword>
<evidence type="ECO:0000256" key="1">
    <source>
        <dbReference type="HAMAP-Rule" id="MF_00691"/>
    </source>
</evidence>
<evidence type="ECO:0000313" key="2">
    <source>
        <dbReference type="EMBL" id="MCP2262412.1"/>
    </source>
</evidence>
<dbReference type="InterPro" id="IPR011330">
    <property type="entry name" value="Glyco_hydro/deAcase_b/a-brl"/>
</dbReference>
<dbReference type="RefSeq" id="WP_253674565.1">
    <property type="nucleotide sequence ID" value="NZ_JAMTCP010000068.1"/>
</dbReference>
<dbReference type="EMBL" id="JAMTCP010000068">
    <property type="protein sequence ID" value="MCP2262412.1"/>
    <property type="molecule type" value="Genomic_DNA"/>
</dbReference>
<dbReference type="NCBIfam" id="NF003816">
    <property type="entry name" value="PRK05406.1-5"/>
    <property type="match status" value="1"/>
</dbReference>
<proteinExistence type="inferred from homology"/>
<sequence>MSGPERGEPLLDLNSDLGEGFGVWRLGDDEALLAVVTSANVACGFHAGDPTTMRRVCEAAARRGVAVGAQVSYRDLAGFGRRFVDVDPGELADEVLYQIGALEACARAAGVTVSYVKPHGALYNAAVWHEGQASAVVAGVRAFGDLPVLGLPGSRLLAAAEDAGLLAVPEAFADRGYTPEGTLVPRGAPGALLTETAPIVERALRLAERGEIVAVDGTVLTTPARSLCVHGDTPGAVAHAEAVREALISAGVLLRPFAAA</sequence>
<keyword evidence="3" id="KW-1185">Reference proteome</keyword>
<accession>A0ABT1I3R1</accession>